<gene>
    <name evidence="4" type="ORF">MICPUN_108592</name>
</gene>
<keyword evidence="5" id="KW-1185">Reference proteome</keyword>
<protein>
    <submittedName>
        <fullName evidence="4">Uncharacterized protein</fullName>
    </submittedName>
</protein>
<dbReference type="Gene3D" id="2.130.10.30">
    <property type="entry name" value="Regulator of chromosome condensation 1/beta-lactamase-inhibitor protein II"/>
    <property type="match status" value="1"/>
</dbReference>
<evidence type="ECO:0000256" key="3">
    <source>
        <dbReference type="SAM" id="MobiDB-lite"/>
    </source>
</evidence>
<dbReference type="AlphaFoldDB" id="C1EA97"/>
<proteinExistence type="predicted"/>
<dbReference type="PROSITE" id="PS50012">
    <property type="entry name" value="RCC1_3"/>
    <property type="match status" value="1"/>
</dbReference>
<organism evidence="4 5">
    <name type="scientific">Micromonas commoda (strain RCC299 / NOUM17 / CCMP2709)</name>
    <name type="common">Picoplanktonic green alga</name>
    <dbReference type="NCBI Taxonomy" id="296587"/>
    <lineage>
        <taxon>Eukaryota</taxon>
        <taxon>Viridiplantae</taxon>
        <taxon>Chlorophyta</taxon>
        <taxon>Mamiellophyceae</taxon>
        <taxon>Mamiellales</taxon>
        <taxon>Mamiellaceae</taxon>
        <taxon>Micromonas</taxon>
    </lineage>
</organism>
<accession>C1EA97</accession>
<evidence type="ECO:0000256" key="2">
    <source>
        <dbReference type="PROSITE-ProRule" id="PRU00235"/>
    </source>
</evidence>
<evidence type="ECO:0000256" key="1">
    <source>
        <dbReference type="ARBA" id="ARBA00022737"/>
    </source>
</evidence>
<dbReference type="KEGG" id="mis:MICPUN_108592"/>
<dbReference type="Proteomes" id="UP000002009">
    <property type="component" value="Chromosome 7"/>
</dbReference>
<dbReference type="RefSeq" id="XP_002503563.1">
    <property type="nucleotide sequence ID" value="XM_002503517.1"/>
</dbReference>
<feature type="region of interest" description="Disordered" evidence="3">
    <location>
        <begin position="1"/>
        <end position="37"/>
    </location>
</feature>
<dbReference type="InParanoid" id="C1EA97"/>
<dbReference type="eggNOG" id="KOG1426">
    <property type="taxonomic scope" value="Eukaryota"/>
</dbReference>
<name>C1EA97_MICCC</name>
<dbReference type="EMBL" id="CP001328">
    <property type="protein sequence ID" value="ACO64821.1"/>
    <property type="molecule type" value="Genomic_DNA"/>
</dbReference>
<dbReference type="GeneID" id="8245199"/>
<dbReference type="InterPro" id="IPR051210">
    <property type="entry name" value="Ub_ligase/GEF_domain"/>
</dbReference>
<dbReference type="InterPro" id="IPR000408">
    <property type="entry name" value="Reg_chr_condens"/>
</dbReference>
<dbReference type="PRINTS" id="PR00633">
    <property type="entry name" value="RCCNDNSATION"/>
</dbReference>
<feature type="repeat" description="RCC1" evidence="2">
    <location>
        <begin position="59"/>
        <end position="112"/>
    </location>
</feature>
<keyword evidence="1" id="KW-0677">Repeat</keyword>
<dbReference type="PANTHER" id="PTHR22870">
    <property type="entry name" value="REGULATOR OF CHROMOSOME CONDENSATION"/>
    <property type="match status" value="1"/>
</dbReference>
<sequence>MSVGRVASGGNLSGDDYEQSETEPWVRRLPPNPRRVKNAPKTVYLDMSHETALMVDTRGGVWAWGKGNEGQTGLGHTRTATSPAGPLRGALENVRVERVVAGDEHCLAIAADGSLYGFGRGDDGRLWGAMRNVRSPASLCAGRAFAAVACGSVVDAMGGSKGACVGVTKDDQRVTKDGGGTCYTWGSPRPWLGRGGSDADDAMWARSNDIGAVRFDESGDGGDGFR</sequence>
<dbReference type="SUPFAM" id="SSF50985">
    <property type="entry name" value="RCC1/BLIP-II"/>
    <property type="match status" value="1"/>
</dbReference>
<evidence type="ECO:0000313" key="4">
    <source>
        <dbReference type="EMBL" id="ACO64821.1"/>
    </source>
</evidence>
<evidence type="ECO:0000313" key="5">
    <source>
        <dbReference type="Proteomes" id="UP000002009"/>
    </source>
</evidence>
<dbReference type="OrthoDB" id="8068875at2759"/>
<dbReference type="InterPro" id="IPR009091">
    <property type="entry name" value="RCC1/BLIP-II"/>
</dbReference>
<reference evidence="4 5" key="1">
    <citation type="journal article" date="2009" name="Science">
        <title>Green evolution and dynamic adaptations revealed by genomes of the marine picoeukaryotes Micromonas.</title>
        <authorList>
            <person name="Worden A.Z."/>
            <person name="Lee J.H."/>
            <person name="Mock T."/>
            <person name="Rouze P."/>
            <person name="Simmons M.P."/>
            <person name="Aerts A.L."/>
            <person name="Allen A.E."/>
            <person name="Cuvelier M.L."/>
            <person name="Derelle E."/>
            <person name="Everett M.V."/>
            <person name="Foulon E."/>
            <person name="Grimwood J."/>
            <person name="Gundlach H."/>
            <person name="Henrissat B."/>
            <person name="Napoli C."/>
            <person name="McDonald S.M."/>
            <person name="Parker M.S."/>
            <person name="Rombauts S."/>
            <person name="Salamov A."/>
            <person name="Von Dassow P."/>
            <person name="Badger J.H."/>
            <person name="Coutinho P.M."/>
            <person name="Demir E."/>
            <person name="Dubchak I."/>
            <person name="Gentemann C."/>
            <person name="Eikrem W."/>
            <person name="Gready J.E."/>
            <person name="John U."/>
            <person name="Lanier W."/>
            <person name="Lindquist E.A."/>
            <person name="Lucas S."/>
            <person name="Mayer K.F."/>
            <person name="Moreau H."/>
            <person name="Not F."/>
            <person name="Otillar R."/>
            <person name="Panaud O."/>
            <person name="Pangilinan J."/>
            <person name="Paulsen I."/>
            <person name="Piegu B."/>
            <person name="Poliakov A."/>
            <person name="Robbens S."/>
            <person name="Schmutz J."/>
            <person name="Toulza E."/>
            <person name="Wyss T."/>
            <person name="Zelensky A."/>
            <person name="Zhou K."/>
            <person name="Armbrust E.V."/>
            <person name="Bhattacharya D."/>
            <person name="Goodenough U.W."/>
            <person name="Van de Peer Y."/>
            <person name="Grigoriev I.V."/>
        </authorList>
    </citation>
    <scope>NUCLEOTIDE SEQUENCE [LARGE SCALE GENOMIC DNA]</scope>
    <source>
        <strain evidence="5">RCC299 / NOUM17</strain>
    </source>
</reference>
<dbReference type="Pfam" id="PF00415">
    <property type="entry name" value="RCC1"/>
    <property type="match status" value="1"/>
</dbReference>
<dbReference type="PANTHER" id="PTHR22870:SF360">
    <property type="entry name" value="ULTRAVIOLET-B RECEPTOR UVR8"/>
    <property type="match status" value="1"/>
</dbReference>